<accession>A0A4S8HAE1</accession>
<organism evidence="1 2">
    <name type="scientific">Niastella caeni</name>
    <dbReference type="NCBI Taxonomy" id="2569763"/>
    <lineage>
        <taxon>Bacteria</taxon>
        <taxon>Pseudomonadati</taxon>
        <taxon>Bacteroidota</taxon>
        <taxon>Chitinophagia</taxon>
        <taxon>Chitinophagales</taxon>
        <taxon>Chitinophagaceae</taxon>
        <taxon>Niastella</taxon>
    </lineage>
</organism>
<dbReference type="EMBL" id="STFF01000013">
    <property type="protein sequence ID" value="THU31595.1"/>
    <property type="molecule type" value="Genomic_DNA"/>
</dbReference>
<sequence>MTTNNENWSTEWATFFDEYAGDFHPTFKQKLARQLFEKGSKETGIRGFEKYDFMLLVGQEDLRLQQIDENMFAMISFISPASSSHSAWIYWNAAGADIVNIHTQDVSTIDIAFHWGGNFPIEEVMHFVKPYKKEKKNKTNLHFDVDYYYNTFPDIFLQIVFLNPPSQQLIETMNSGIADFANTWNRTHSDKVINYIHSLIARGDNMYELVADMGLDNSPQIIGSLLTVLSNHVPPDVISKVSVK</sequence>
<proteinExistence type="predicted"/>
<keyword evidence="2" id="KW-1185">Reference proteome</keyword>
<dbReference type="AlphaFoldDB" id="A0A4S8HAE1"/>
<reference evidence="1 2" key="1">
    <citation type="submission" date="2019-04" db="EMBL/GenBank/DDBJ databases">
        <title>Niastella caeni sp. nov., isolated from activated sludge.</title>
        <authorList>
            <person name="Sheng M."/>
        </authorList>
    </citation>
    <scope>NUCLEOTIDE SEQUENCE [LARGE SCALE GENOMIC DNA]</scope>
    <source>
        <strain evidence="1 2">HX-2-15</strain>
    </source>
</reference>
<gene>
    <name evidence="1" type="ORF">FAM09_28645</name>
</gene>
<comment type="caution">
    <text evidence="1">The sequence shown here is derived from an EMBL/GenBank/DDBJ whole genome shotgun (WGS) entry which is preliminary data.</text>
</comment>
<protein>
    <submittedName>
        <fullName evidence="1">Uncharacterized protein</fullName>
    </submittedName>
</protein>
<dbReference type="Proteomes" id="UP000306918">
    <property type="component" value="Unassembled WGS sequence"/>
</dbReference>
<name>A0A4S8HAE1_9BACT</name>
<evidence type="ECO:0000313" key="1">
    <source>
        <dbReference type="EMBL" id="THU31595.1"/>
    </source>
</evidence>
<evidence type="ECO:0000313" key="2">
    <source>
        <dbReference type="Proteomes" id="UP000306918"/>
    </source>
</evidence>
<dbReference type="RefSeq" id="WP_136580601.1">
    <property type="nucleotide sequence ID" value="NZ_STFF01000013.1"/>
</dbReference>
<dbReference type="OrthoDB" id="2832179at2"/>